<accession>A0ABT4SRK1</accession>
<name>A0ABT4SRK1_9ACTN</name>
<dbReference type="InterPro" id="IPR005543">
    <property type="entry name" value="PASTA_dom"/>
</dbReference>
<dbReference type="Gene3D" id="3.30.10.20">
    <property type="match status" value="1"/>
</dbReference>
<comment type="caution">
    <text evidence="3">The sequence shown here is derived from an EMBL/GenBank/DDBJ whole genome shotgun (WGS) entry which is preliminary data.</text>
</comment>
<sequence>MLTPKAGAAVRTGEEVAVTFLTAEERKFYHRHKKMPKVVGWSDEKVDRFFEPIGEVFETDLRESSKVPIDKRRVIKQSPKAGKRLRVGQQITLVIGYNVADYSSTDYDYGDGDLPDRNRGESRFCSGRWWCRGQLHDHVTTHARTSVMTSEDDHEVGVSAPRGPPVPTTHCQERVAPQRVIPNSSASSEGADTDPSGGKQSPLTSADGR</sequence>
<dbReference type="Pfam" id="PF03793">
    <property type="entry name" value="PASTA"/>
    <property type="match status" value="1"/>
</dbReference>
<feature type="region of interest" description="Disordered" evidence="1">
    <location>
        <begin position="146"/>
        <end position="209"/>
    </location>
</feature>
<dbReference type="Proteomes" id="UP001212498">
    <property type="component" value="Unassembled WGS sequence"/>
</dbReference>
<organism evidence="3 4">
    <name type="scientific">Nonomuraea ferruginea</name>
    <dbReference type="NCBI Taxonomy" id="46174"/>
    <lineage>
        <taxon>Bacteria</taxon>
        <taxon>Bacillati</taxon>
        <taxon>Actinomycetota</taxon>
        <taxon>Actinomycetes</taxon>
        <taxon>Streptosporangiales</taxon>
        <taxon>Streptosporangiaceae</taxon>
        <taxon>Nonomuraea</taxon>
    </lineage>
</organism>
<feature type="domain" description="PASTA" evidence="2">
    <location>
        <begin position="33"/>
        <end position="97"/>
    </location>
</feature>
<proteinExistence type="predicted"/>
<feature type="compositionally biased region" description="Polar residues" evidence="1">
    <location>
        <begin position="198"/>
        <end position="209"/>
    </location>
</feature>
<dbReference type="SMART" id="SM00740">
    <property type="entry name" value="PASTA"/>
    <property type="match status" value="1"/>
</dbReference>
<dbReference type="CDD" id="cd06577">
    <property type="entry name" value="PASTA_pknB"/>
    <property type="match status" value="1"/>
</dbReference>
<keyword evidence="4" id="KW-1185">Reference proteome</keyword>
<evidence type="ECO:0000256" key="1">
    <source>
        <dbReference type="SAM" id="MobiDB-lite"/>
    </source>
</evidence>
<reference evidence="3 4" key="1">
    <citation type="submission" date="2022-11" db="EMBL/GenBank/DDBJ databases">
        <title>Nonomuraea corallina sp. nov., a new species of the genus Nonomuraea isolated from sea side sediment in Thai sea.</title>
        <authorList>
            <person name="Ngamcharungchit C."/>
            <person name="Matsumoto A."/>
            <person name="Suriyachadkun C."/>
            <person name="Panbangred W."/>
            <person name="Inahashi Y."/>
            <person name="Intra B."/>
        </authorList>
    </citation>
    <scope>NUCLEOTIDE SEQUENCE [LARGE SCALE GENOMIC DNA]</scope>
    <source>
        <strain evidence="3 4">DSM 43553</strain>
    </source>
</reference>
<dbReference type="RefSeq" id="WP_271275229.1">
    <property type="nucleotide sequence ID" value="NZ_JAPNUD010000007.1"/>
</dbReference>
<protein>
    <submittedName>
        <fullName evidence="3">PASTA domain-containing protein</fullName>
    </submittedName>
</protein>
<evidence type="ECO:0000313" key="3">
    <source>
        <dbReference type="EMBL" id="MDA0639802.1"/>
    </source>
</evidence>
<feature type="compositionally biased region" description="Polar residues" evidence="1">
    <location>
        <begin position="181"/>
        <end position="190"/>
    </location>
</feature>
<evidence type="ECO:0000259" key="2">
    <source>
        <dbReference type="PROSITE" id="PS51178"/>
    </source>
</evidence>
<dbReference type="EMBL" id="JAPNUD010000007">
    <property type="protein sequence ID" value="MDA0639802.1"/>
    <property type="molecule type" value="Genomic_DNA"/>
</dbReference>
<evidence type="ECO:0000313" key="4">
    <source>
        <dbReference type="Proteomes" id="UP001212498"/>
    </source>
</evidence>
<dbReference type="PROSITE" id="PS51178">
    <property type="entry name" value="PASTA"/>
    <property type="match status" value="1"/>
</dbReference>
<gene>
    <name evidence="3" type="ORF">OUY24_04125</name>
</gene>